<sequence>MKAVIVCTSVSHGNTKRIADVMGEVLEARVVEPEQINAAELAAYDLVGFGSGIYTQNIHPRLRRFAESLPEGRYRKAFVFTTSGLPEPPFRPHTRSLARLLERKGFDVNDTFQCRGYDTWLPFKLVGGIRKGRPDATDLQAARAFAEGLRARTLA</sequence>
<dbReference type="InterPro" id="IPR026816">
    <property type="entry name" value="Flavodoxin_dom"/>
</dbReference>
<dbReference type="EMBL" id="JBIRRB010000001">
    <property type="protein sequence ID" value="MFI0909578.1"/>
    <property type="molecule type" value="Genomic_DNA"/>
</dbReference>
<dbReference type="SUPFAM" id="SSF52218">
    <property type="entry name" value="Flavoproteins"/>
    <property type="match status" value="1"/>
</dbReference>
<dbReference type="InterPro" id="IPR008254">
    <property type="entry name" value="Flavodoxin/NO_synth"/>
</dbReference>
<evidence type="ECO:0000313" key="2">
    <source>
        <dbReference type="EMBL" id="MFI0909578.1"/>
    </source>
</evidence>
<dbReference type="InterPro" id="IPR029039">
    <property type="entry name" value="Flavoprotein-like_sf"/>
</dbReference>
<reference evidence="2 3" key="1">
    <citation type="submission" date="2024-10" db="EMBL/GenBank/DDBJ databases">
        <title>The Natural Products Discovery Center: Release of the First 8490 Sequenced Strains for Exploring Actinobacteria Biosynthetic Diversity.</title>
        <authorList>
            <person name="Kalkreuter E."/>
            <person name="Kautsar S.A."/>
            <person name="Yang D."/>
            <person name="Bader C.D."/>
            <person name="Teijaro C.N."/>
            <person name="Fluegel L."/>
            <person name="Davis C.M."/>
            <person name="Simpson J.R."/>
            <person name="Lauterbach L."/>
            <person name="Steele A.D."/>
            <person name="Gui C."/>
            <person name="Meng S."/>
            <person name="Li G."/>
            <person name="Viehrig K."/>
            <person name="Ye F."/>
            <person name="Su P."/>
            <person name="Kiefer A.F."/>
            <person name="Nichols A."/>
            <person name="Cepeda A.J."/>
            <person name="Yan W."/>
            <person name="Fan B."/>
            <person name="Jiang Y."/>
            <person name="Adhikari A."/>
            <person name="Zheng C.-J."/>
            <person name="Schuster L."/>
            <person name="Cowan T.M."/>
            <person name="Smanski M.J."/>
            <person name="Chevrette M.G."/>
            <person name="De Carvalho L.P.S."/>
            <person name="Shen B."/>
        </authorList>
    </citation>
    <scope>NUCLEOTIDE SEQUENCE [LARGE SCALE GENOMIC DNA]</scope>
    <source>
        <strain evidence="2 3">NPDC020979</strain>
    </source>
</reference>
<dbReference type="PANTHER" id="PTHR38030:SF2">
    <property type="entry name" value="PROTOPORPHYRINOGEN IX DEHYDROGENASE [QUINONE]"/>
    <property type="match status" value="1"/>
</dbReference>
<dbReference type="RefSeq" id="WP_397612085.1">
    <property type="nucleotide sequence ID" value="NZ_JBIRRB010000001.1"/>
</dbReference>
<dbReference type="PROSITE" id="PS50902">
    <property type="entry name" value="FLAVODOXIN_LIKE"/>
    <property type="match status" value="1"/>
</dbReference>
<evidence type="ECO:0000259" key="1">
    <source>
        <dbReference type="PROSITE" id="PS50902"/>
    </source>
</evidence>
<evidence type="ECO:0000313" key="3">
    <source>
        <dbReference type="Proteomes" id="UP001611162"/>
    </source>
</evidence>
<comment type="caution">
    <text evidence="2">The sequence shown here is derived from an EMBL/GenBank/DDBJ whole genome shotgun (WGS) entry which is preliminary data.</text>
</comment>
<proteinExistence type="predicted"/>
<feature type="domain" description="Flavodoxin-like" evidence="1">
    <location>
        <begin position="4"/>
        <end position="150"/>
    </location>
</feature>
<dbReference type="PANTHER" id="PTHR38030">
    <property type="entry name" value="PROTOPORPHYRINOGEN IX DEHYDROGENASE [MENAQUINONE]"/>
    <property type="match status" value="1"/>
</dbReference>
<dbReference type="Pfam" id="PF12724">
    <property type="entry name" value="Flavodoxin_5"/>
    <property type="match status" value="1"/>
</dbReference>
<accession>A0ABW7T1C6</accession>
<dbReference type="Proteomes" id="UP001611162">
    <property type="component" value="Unassembled WGS sequence"/>
</dbReference>
<gene>
    <name evidence="2" type="ORF">ACH4TF_03870</name>
</gene>
<name>A0ABW7T1C6_9ACTN</name>
<protein>
    <submittedName>
        <fullName evidence="2">Flavodoxin family protein</fullName>
    </submittedName>
</protein>
<dbReference type="Gene3D" id="3.40.50.360">
    <property type="match status" value="1"/>
</dbReference>
<keyword evidence="3" id="KW-1185">Reference proteome</keyword>
<organism evidence="2 3">
    <name type="scientific">Streptomyces abikoensis</name>
    <dbReference type="NCBI Taxonomy" id="97398"/>
    <lineage>
        <taxon>Bacteria</taxon>
        <taxon>Bacillati</taxon>
        <taxon>Actinomycetota</taxon>
        <taxon>Actinomycetes</taxon>
        <taxon>Kitasatosporales</taxon>
        <taxon>Streptomycetaceae</taxon>
        <taxon>Streptomyces</taxon>
    </lineage>
</organism>
<dbReference type="InterPro" id="IPR052200">
    <property type="entry name" value="Protoporphyrinogen_IX_DH"/>
</dbReference>